<keyword evidence="2" id="KW-1185">Reference proteome</keyword>
<comment type="caution">
    <text evidence="1">The sequence shown here is derived from an EMBL/GenBank/DDBJ whole genome shotgun (WGS) entry which is preliminary data.</text>
</comment>
<dbReference type="EMBL" id="JAUKUA010000001">
    <property type="protein sequence ID" value="KAK0730389.1"/>
    <property type="molecule type" value="Genomic_DNA"/>
</dbReference>
<sequence>MGIGGERSPIRVEDAAFLMRCSPAPCSDGSPHHSLELAMPRWLAGAGRVCLRSGPPPPSNHVRCEPGLGPCRTRSGSVLDVLLAFFCSTPCQLGSVDSLLSPFGKH</sequence>
<gene>
    <name evidence="1" type="ORF">B0H67DRAFT_30459</name>
</gene>
<organism evidence="1 2">
    <name type="scientific">Lasiosphaeris hirsuta</name>
    <dbReference type="NCBI Taxonomy" id="260670"/>
    <lineage>
        <taxon>Eukaryota</taxon>
        <taxon>Fungi</taxon>
        <taxon>Dikarya</taxon>
        <taxon>Ascomycota</taxon>
        <taxon>Pezizomycotina</taxon>
        <taxon>Sordariomycetes</taxon>
        <taxon>Sordariomycetidae</taxon>
        <taxon>Sordariales</taxon>
        <taxon>Lasiosphaeriaceae</taxon>
        <taxon>Lasiosphaeris</taxon>
    </lineage>
</organism>
<proteinExistence type="predicted"/>
<protein>
    <submittedName>
        <fullName evidence="1">Uncharacterized protein</fullName>
    </submittedName>
</protein>
<name>A0AA40BA39_9PEZI</name>
<reference evidence="1" key="1">
    <citation type="submission" date="2023-06" db="EMBL/GenBank/DDBJ databases">
        <title>Genome-scale phylogeny and comparative genomics of the fungal order Sordariales.</title>
        <authorList>
            <consortium name="Lawrence Berkeley National Laboratory"/>
            <person name="Hensen N."/>
            <person name="Bonometti L."/>
            <person name="Westerberg I."/>
            <person name="Brannstrom I.O."/>
            <person name="Guillou S."/>
            <person name="Cros-Aarteil S."/>
            <person name="Calhoun S."/>
            <person name="Haridas S."/>
            <person name="Kuo A."/>
            <person name="Mondo S."/>
            <person name="Pangilinan J."/>
            <person name="Riley R."/>
            <person name="Labutti K."/>
            <person name="Andreopoulos B."/>
            <person name="Lipzen A."/>
            <person name="Chen C."/>
            <person name="Yanf M."/>
            <person name="Daum C."/>
            <person name="Ng V."/>
            <person name="Clum A."/>
            <person name="Steindorff A."/>
            <person name="Ohm R."/>
            <person name="Martin F."/>
            <person name="Silar P."/>
            <person name="Natvig D."/>
            <person name="Lalanne C."/>
            <person name="Gautier V."/>
            <person name="Ament-Velasquez S.L."/>
            <person name="Kruys A."/>
            <person name="Hutchinson M.I."/>
            <person name="Powell A.J."/>
            <person name="Barry K."/>
            <person name="Miller A.N."/>
            <person name="Grigoriev I.V."/>
            <person name="Debuchy R."/>
            <person name="Gladieux P."/>
            <person name="Thoren M.H."/>
            <person name="Johannesson H."/>
        </authorList>
    </citation>
    <scope>NUCLEOTIDE SEQUENCE</scope>
    <source>
        <strain evidence="1">SMH4607-1</strain>
    </source>
</reference>
<dbReference type="AlphaFoldDB" id="A0AA40BA39"/>
<evidence type="ECO:0000313" key="1">
    <source>
        <dbReference type="EMBL" id="KAK0730389.1"/>
    </source>
</evidence>
<accession>A0AA40BA39</accession>
<evidence type="ECO:0000313" key="2">
    <source>
        <dbReference type="Proteomes" id="UP001172102"/>
    </source>
</evidence>
<dbReference type="Proteomes" id="UP001172102">
    <property type="component" value="Unassembled WGS sequence"/>
</dbReference>